<dbReference type="Gene3D" id="2.50.20.10">
    <property type="entry name" value="Lipoprotein localisation LolA/LolB/LppX"/>
    <property type="match status" value="1"/>
</dbReference>
<dbReference type="EMBL" id="JBBNAW010000001">
    <property type="protein sequence ID" value="MEK2607913.1"/>
    <property type="molecule type" value="Genomic_DNA"/>
</dbReference>
<feature type="chain" id="PRO_5046552748" evidence="1">
    <location>
        <begin position="30"/>
        <end position="454"/>
    </location>
</feature>
<comment type="caution">
    <text evidence="2">The sequence shown here is derived from an EMBL/GenBank/DDBJ whole genome shotgun (WGS) entry which is preliminary data.</text>
</comment>
<dbReference type="Pfam" id="PF07044">
    <property type="entry name" value="DUF1329"/>
    <property type="match status" value="1"/>
</dbReference>
<name>A0ABU8ZUZ9_9PSED</name>
<gene>
    <name evidence="2" type="ORF">WLF18_02170</name>
</gene>
<evidence type="ECO:0000256" key="1">
    <source>
        <dbReference type="SAM" id="SignalP"/>
    </source>
</evidence>
<proteinExistence type="predicted"/>
<keyword evidence="3" id="KW-1185">Reference proteome</keyword>
<dbReference type="InterPro" id="IPR010752">
    <property type="entry name" value="DUF1329"/>
</dbReference>
<accession>A0ABU8ZUZ9</accession>
<evidence type="ECO:0000313" key="2">
    <source>
        <dbReference type="EMBL" id="MEK2607913.1"/>
    </source>
</evidence>
<keyword evidence="1" id="KW-0732">Signal</keyword>
<dbReference type="CDD" id="cd16329">
    <property type="entry name" value="LolA_like"/>
    <property type="match status" value="1"/>
</dbReference>
<protein>
    <submittedName>
        <fullName evidence="2">DUF1329 domain-containing protein</fullName>
    </submittedName>
</protein>
<dbReference type="Proteomes" id="UP001386972">
    <property type="component" value="Unassembled WGS sequence"/>
</dbReference>
<sequence length="454" mass="50662">MRNNKHKKPLYVLVAAGMLHSVFFNISHAAASAEDVQSLGTTLTPIGAIKAGNAAGTIPAWTGNKAQCPANLPAGSLAWEPFADEKPVLSITAQNLAEHKDKLSLSVQTLLQSNPDYRVDVYPTHRTAVQPDWVYQYTKANASRATLAEDGKAVKGAYGGTPFPIPKSGSEAMWNHFLAWKGSATDAVSDLFVIDSNGKRSLSARIDASRVYPYYVQDGESKFDGIHWMLSRAQIKAPARRVGEATVGVFPMDYQNQLFGSWQYMPGQRRVRKLPNVQFDTPNFFVSGVANFDEAYGFFGSPEQYDWKLVGRKEMYIPYNTNKLLKAGPDAAIGANFVKPEFVRWELHRVWQVEGKLKSGVRNSVASRTLYLDEDTWNVVLTDLWDTQNKHWRGGIVYSNISCDLPGIVPLPFENIDFQQKAFVLGEWGDQYNPREPRARSFYSPEALVQGAQR</sequence>
<organism evidence="2 3">
    <name type="scientific">Pseudomonas shirazensis</name>
    <dbReference type="NCBI Taxonomy" id="2745494"/>
    <lineage>
        <taxon>Bacteria</taxon>
        <taxon>Pseudomonadati</taxon>
        <taxon>Pseudomonadota</taxon>
        <taxon>Gammaproteobacteria</taxon>
        <taxon>Pseudomonadales</taxon>
        <taxon>Pseudomonadaceae</taxon>
        <taxon>Pseudomonas</taxon>
    </lineage>
</organism>
<reference evidence="2 3" key="1">
    <citation type="submission" date="2024-03" db="EMBL/GenBank/DDBJ databases">
        <title>Screening, Identification and Application of a Plant Lactobacillus Strain.</title>
        <authorList>
            <person name="Li Y.L."/>
        </authorList>
    </citation>
    <scope>NUCLEOTIDE SEQUENCE [LARGE SCALE GENOMIC DNA]</scope>
    <source>
        <strain evidence="2 3">JDB</strain>
    </source>
</reference>
<feature type="signal peptide" evidence="1">
    <location>
        <begin position="1"/>
        <end position="29"/>
    </location>
</feature>
<evidence type="ECO:0000313" key="3">
    <source>
        <dbReference type="Proteomes" id="UP001386972"/>
    </source>
</evidence>
<dbReference type="RefSeq" id="WP_340610194.1">
    <property type="nucleotide sequence ID" value="NZ_JBBNAW010000001.1"/>
</dbReference>